<protein>
    <submittedName>
        <fullName evidence="1">Uncharacterized protein</fullName>
    </submittedName>
</protein>
<proteinExistence type="predicted"/>
<sequence>MQSDLAEKMANPIEATHWVFCRGMQAGMAIGHKVHSSIMVRRRDNKLLLQYNMSGFPFITVFEGTTYFKNQFEQDLNV</sequence>
<gene>
    <name evidence="1" type="ordered locus">lwe1719</name>
</gene>
<evidence type="ECO:0000313" key="1">
    <source>
        <dbReference type="EMBL" id="CAK21137.1"/>
    </source>
</evidence>
<dbReference type="EMBL" id="AM263198">
    <property type="protein sequence ID" value="CAK21137.1"/>
    <property type="molecule type" value="Genomic_DNA"/>
</dbReference>
<name>A0AJF5_LISW6</name>
<dbReference type="AlphaFoldDB" id="A0AJF5"/>
<organism evidence="1 2">
    <name type="scientific">Listeria welshimeri serovar 6b (strain ATCC 35897 / DSM 20650 / CCUG 15529 / CIP 8149 / NCTC 11857 / SLCC 5334 / V8)</name>
    <dbReference type="NCBI Taxonomy" id="386043"/>
    <lineage>
        <taxon>Bacteria</taxon>
        <taxon>Bacillati</taxon>
        <taxon>Bacillota</taxon>
        <taxon>Bacilli</taxon>
        <taxon>Bacillales</taxon>
        <taxon>Listeriaceae</taxon>
        <taxon>Listeria</taxon>
    </lineage>
</organism>
<accession>A0AJF5</accession>
<reference evidence="1 2" key="1">
    <citation type="journal article" date="2006" name="J. Bacteriol.">
        <title>Whole-genome sequence of Listeria welshimeri reveals common steps in genome reduction with Listeria innocua as compared to Listeria monocytogenes.</title>
        <authorList>
            <person name="Hain T."/>
            <person name="Steinweg C."/>
            <person name="Kuenne C.T."/>
            <person name="Billion A."/>
            <person name="Ghai R."/>
            <person name="Chatterjee S.S."/>
            <person name="Domann E."/>
            <person name="Kaerst U."/>
            <person name="Goesmann A."/>
            <person name="Bekel T."/>
            <person name="Bartels D."/>
            <person name="Kaiser O."/>
            <person name="Meyer F."/>
            <person name="Puehler A."/>
            <person name="Weisshaar B."/>
            <person name="Wehland J."/>
            <person name="Liang C."/>
            <person name="Dandekar T."/>
            <person name="Lampidis R."/>
            <person name="Kreft J."/>
            <person name="Goebel W."/>
            <person name="Chakraborty T."/>
        </authorList>
    </citation>
    <scope>NUCLEOTIDE SEQUENCE [LARGE SCALE GENOMIC DNA]</scope>
    <source>
        <strain evidence="2">ATCC 35897 / DSM 20650 / CIP 8149 / NCTC 11857 / SLCC 5334 / V8</strain>
    </source>
</reference>
<dbReference type="Proteomes" id="UP000000779">
    <property type="component" value="Chromosome"/>
</dbReference>
<dbReference type="eggNOG" id="ENOG5032YQ4">
    <property type="taxonomic scope" value="Bacteria"/>
</dbReference>
<dbReference type="KEGG" id="lwe:lwe1719"/>
<evidence type="ECO:0000313" key="2">
    <source>
        <dbReference type="Proteomes" id="UP000000779"/>
    </source>
</evidence>
<dbReference type="HOGENOM" id="CLU_2617784_0_0_9"/>
<dbReference type="STRING" id="386043.lwe1719"/>